<keyword evidence="1" id="KW-0732">Signal</keyword>
<dbReference type="eggNOG" id="ENOG502RXZW">
    <property type="taxonomic scope" value="Eukaryota"/>
</dbReference>
<accession>A0A0D3J3V0</accession>
<dbReference type="InterPro" id="IPR009858">
    <property type="entry name" value="DUF1415"/>
</dbReference>
<dbReference type="Pfam" id="PF07209">
    <property type="entry name" value="DUF1415"/>
    <property type="match status" value="1"/>
</dbReference>
<reference evidence="3" key="1">
    <citation type="journal article" date="2013" name="Nature">
        <title>Pan genome of the phytoplankton Emiliania underpins its global distribution.</title>
        <authorList>
            <person name="Read B.A."/>
            <person name="Kegel J."/>
            <person name="Klute M.J."/>
            <person name="Kuo A."/>
            <person name="Lefebvre S.C."/>
            <person name="Maumus F."/>
            <person name="Mayer C."/>
            <person name="Miller J."/>
            <person name="Monier A."/>
            <person name="Salamov A."/>
            <person name="Young J."/>
            <person name="Aguilar M."/>
            <person name="Claverie J.M."/>
            <person name="Frickenhaus S."/>
            <person name="Gonzalez K."/>
            <person name="Herman E.K."/>
            <person name="Lin Y.C."/>
            <person name="Napier J."/>
            <person name="Ogata H."/>
            <person name="Sarno A.F."/>
            <person name="Shmutz J."/>
            <person name="Schroeder D."/>
            <person name="de Vargas C."/>
            <person name="Verret F."/>
            <person name="von Dassow P."/>
            <person name="Valentin K."/>
            <person name="Van de Peer Y."/>
            <person name="Wheeler G."/>
            <person name="Dacks J.B."/>
            <person name="Delwiche C.F."/>
            <person name="Dyhrman S.T."/>
            <person name="Glockner G."/>
            <person name="John U."/>
            <person name="Richards T."/>
            <person name="Worden A.Z."/>
            <person name="Zhang X."/>
            <person name="Grigoriev I.V."/>
            <person name="Allen A.E."/>
            <person name="Bidle K."/>
            <person name="Borodovsky M."/>
            <person name="Bowler C."/>
            <person name="Brownlee C."/>
            <person name="Cock J.M."/>
            <person name="Elias M."/>
            <person name="Gladyshev V.N."/>
            <person name="Groth M."/>
            <person name="Guda C."/>
            <person name="Hadaegh A."/>
            <person name="Iglesias-Rodriguez M.D."/>
            <person name="Jenkins J."/>
            <person name="Jones B.M."/>
            <person name="Lawson T."/>
            <person name="Leese F."/>
            <person name="Lindquist E."/>
            <person name="Lobanov A."/>
            <person name="Lomsadze A."/>
            <person name="Malik S.B."/>
            <person name="Marsh M.E."/>
            <person name="Mackinder L."/>
            <person name="Mock T."/>
            <person name="Mueller-Roeber B."/>
            <person name="Pagarete A."/>
            <person name="Parker M."/>
            <person name="Probert I."/>
            <person name="Quesneville H."/>
            <person name="Raines C."/>
            <person name="Rensing S.A."/>
            <person name="Riano-Pachon D.M."/>
            <person name="Richier S."/>
            <person name="Rokitta S."/>
            <person name="Shiraiwa Y."/>
            <person name="Soanes D.M."/>
            <person name="van der Giezen M."/>
            <person name="Wahlund T.M."/>
            <person name="Williams B."/>
            <person name="Wilson W."/>
            <person name="Wolfe G."/>
            <person name="Wurch L.L."/>
        </authorList>
    </citation>
    <scope>NUCLEOTIDE SEQUENCE</scope>
</reference>
<reference evidence="2" key="2">
    <citation type="submission" date="2024-10" db="UniProtKB">
        <authorList>
            <consortium name="EnsemblProtists"/>
        </authorList>
    </citation>
    <scope>IDENTIFICATION</scope>
</reference>
<dbReference type="EnsemblProtists" id="EOD18185">
    <property type="protein sequence ID" value="EOD18185"/>
    <property type="gene ID" value="EMIHUDRAFT_432311"/>
</dbReference>
<evidence type="ECO:0000313" key="3">
    <source>
        <dbReference type="Proteomes" id="UP000013827"/>
    </source>
</evidence>
<sequence length="411" mass="44156">MRAAAALVLLLTDPAIAVSPALSPAPRVFLARQRPLRAAPRCSSSDPATEVARWCVANGQSDAAVVVSGATGLAEAMRDFWYVTHSIGTTDDAAPLTALAFPAWSAAADGSLFERVFQHVGSCSQLSDYLGDDVLCLARHPTASDSPPPHPTMLLRRHAQSGFSSLSSEEDEYFGGVDPFAELEARLASDAPPPPPPASDEQVLATTHAWVKAVIVDMKVCPFSHSVDKAGLPQGGVTYPITRASSVEQLYQAFWEQVGELDRVDEREVATVLLLAPEFTSGSAEGFDAFADSLNEALTSLKLEEKLQLVFFHPGFAFRDGKERMGGEGAAANFARRSPVPMINLLRTPQVRAAQKGIPTGSVYDTNEKNLASVGSEQLQEMLHRCEWSALEGRTYLPHQTRAAIESAANR</sequence>
<dbReference type="KEGG" id="ehx:EMIHUDRAFT_432311"/>
<organism evidence="2 3">
    <name type="scientific">Emiliania huxleyi (strain CCMP1516)</name>
    <dbReference type="NCBI Taxonomy" id="280463"/>
    <lineage>
        <taxon>Eukaryota</taxon>
        <taxon>Haptista</taxon>
        <taxon>Haptophyta</taxon>
        <taxon>Prymnesiophyceae</taxon>
        <taxon>Isochrysidales</taxon>
        <taxon>Noelaerhabdaceae</taxon>
        <taxon>Emiliania</taxon>
    </lineage>
</organism>
<evidence type="ECO:0000256" key="1">
    <source>
        <dbReference type="SAM" id="SignalP"/>
    </source>
</evidence>
<keyword evidence="3" id="KW-1185">Reference proteome</keyword>
<proteinExistence type="predicted"/>
<feature type="signal peptide" evidence="1">
    <location>
        <begin position="1"/>
        <end position="17"/>
    </location>
</feature>
<dbReference type="Proteomes" id="UP000013827">
    <property type="component" value="Unassembled WGS sequence"/>
</dbReference>
<dbReference type="GeneID" id="19046186"/>
<evidence type="ECO:0000313" key="2">
    <source>
        <dbReference type="EnsemblProtists" id="EOD18185"/>
    </source>
</evidence>
<name>A0A0D3J3V0_EMIH1</name>
<dbReference type="PaxDb" id="2903-EOD18185"/>
<protein>
    <submittedName>
        <fullName evidence="2">Uncharacterized protein</fullName>
    </submittedName>
</protein>
<feature type="chain" id="PRO_5044195467" evidence="1">
    <location>
        <begin position="18"/>
        <end position="411"/>
    </location>
</feature>
<dbReference type="HOGENOM" id="CLU_669841_0_0_1"/>
<dbReference type="AlphaFoldDB" id="A0A0D3J3V0"/>
<dbReference type="RefSeq" id="XP_005770614.1">
    <property type="nucleotide sequence ID" value="XM_005770557.1"/>
</dbReference>